<comment type="caution">
    <text evidence="1">The sequence shown here is derived from an EMBL/GenBank/DDBJ whole genome shotgun (WGS) entry which is preliminary data.</text>
</comment>
<feature type="non-terminal residue" evidence="1">
    <location>
        <position position="1"/>
    </location>
</feature>
<dbReference type="AlphaFoldDB" id="X1M2X6"/>
<name>X1M2X6_9ZZZZ</name>
<organism evidence="1">
    <name type="scientific">marine sediment metagenome</name>
    <dbReference type="NCBI Taxonomy" id="412755"/>
    <lineage>
        <taxon>unclassified sequences</taxon>
        <taxon>metagenomes</taxon>
        <taxon>ecological metagenomes</taxon>
    </lineage>
</organism>
<accession>X1M2X6</accession>
<sequence>LQPGFEIEEKVPVKTNTTIPVPPVGMKDDLDR</sequence>
<gene>
    <name evidence="1" type="ORF">S06H3_08930</name>
</gene>
<evidence type="ECO:0000313" key="1">
    <source>
        <dbReference type="EMBL" id="GAI12426.1"/>
    </source>
</evidence>
<proteinExistence type="predicted"/>
<dbReference type="EMBL" id="BARV01003842">
    <property type="protein sequence ID" value="GAI12426.1"/>
    <property type="molecule type" value="Genomic_DNA"/>
</dbReference>
<reference evidence="1" key="1">
    <citation type="journal article" date="2014" name="Front. Microbiol.">
        <title>High frequency of phylogenetically diverse reductive dehalogenase-homologous genes in deep subseafloor sedimentary metagenomes.</title>
        <authorList>
            <person name="Kawai M."/>
            <person name="Futagami T."/>
            <person name="Toyoda A."/>
            <person name="Takaki Y."/>
            <person name="Nishi S."/>
            <person name="Hori S."/>
            <person name="Arai W."/>
            <person name="Tsubouchi T."/>
            <person name="Morono Y."/>
            <person name="Uchiyama I."/>
            <person name="Ito T."/>
            <person name="Fujiyama A."/>
            <person name="Inagaki F."/>
            <person name="Takami H."/>
        </authorList>
    </citation>
    <scope>NUCLEOTIDE SEQUENCE</scope>
    <source>
        <strain evidence="1">Expedition CK06-06</strain>
    </source>
</reference>
<protein>
    <submittedName>
        <fullName evidence="1">Uncharacterized protein</fullName>
    </submittedName>
</protein>